<accession>A0AAD1XX71</accession>
<reference evidence="2" key="1">
    <citation type="submission" date="2023-07" db="EMBL/GenBank/DDBJ databases">
        <authorList>
            <consortium name="AG Swart"/>
            <person name="Singh M."/>
            <person name="Singh A."/>
            <person name="Seah K."/>
            <person name="Emmerich C."/>
        </authorList>
    </citation>
    <scope>NUCLEOTIDE SEQUENCE</scope>
    <source>
        <strain evidence="2">DP1</strain>
    </source>
</reference>
<dbReference type="Proteomes" id="UP001295684">
    <property type="component" value="Unassembled WGS sequence"/>
</dbReference>
<feature type="transmembrane region" description="Helical" evidence="1">
    <location>
        <begin position="161"/>
        <end position="179"/>
    </location>
</feature>
<proteinExistence type="predicted"/>
<keyword evidence="1" id="KW-0472">Membrane</keyword>
<sequence length="206" mass="24133">MFSIITRRMSKKSVFYKGNARFSSWNFPDPKDSENTKSGNQGRRRWYLWLYSGSALLLTFGVVNSFGNIGDKVIRFTKRVPEHMRENLIQQKYFSKKMDLSSLPLSEIEIIQRCSEIWINGIHKIMFPNLTIFSILAPLSVVLHIWHYRAYRLAMPLGSKLLLVFWGICGNLLGISQFIHFKHSLVHYEQIHEKCEHLLQGVKKEE</sequence>
<comment type="caution">
    <text evidence="2">The sequence shown here is derived from an EMBL/GenBank/DDBJ whole genome shotgun (WGS) entry which is preliminary data.</text>
</comment>
<keyword evidence="1" id="KW-0812">Transmembrane</keyword>
<organism evidence="2 3">
    <name type="scientific">Euplotes crassus</name>
    <dbReference type="NCBI Taxonomy" id="5936"/>
    <lineage>
        <taxon>Eukaryota</taxon>
        <taxon>Sar</taxon>
        <taxon>Alveolata</taxon>
        <taxon>Ciliophora</taxon>
        <taxon>Intramacronucleata</taxon>
        <taxon>Spirotrichea</taxon>
        <taxon>Hypotrichia</taxon>
        <taxon>Euplotida</taxon>
        <taxon>Euplotidae</taxon>
        <taxon>Moneuplotes</taxon>
    </lineage>
</organism>
<evidence type="ECO:0000256" key="1">
    <source>
        <dbReference type="SAM" id="Phobius"/>
    </source>
</evidence>
<dbReference type="EMBL" id="CAMPGE010022638">
    <property type="protein sequence ID" value="CAI2380667.1"/>
    <property type="molecule type" value="Genomic_DNA"/>
</dbReference>
<protein>
    <submittedName>
        <fullName evidence="2">Uncharacterized protein</fullName>
    </submittedName>
</protein>
<feature type="transmembrane region" description="Helical" evidence="1">
    <location>
        <begin position="130"/>
        <end position="149"/>
    </location>
</feature>
<feature type="transmembrane region" description="Helical" evidence="1">
    <location>
        <begin position="46"/>
        <end position="66"/>
    </location>
</feature>
<evidence type="ECO:0000313" key="3">
    <source>
        <dbReference type="Proteomes" id="UP001295684"/>
    </source>
</evidence>
<keyword evidence="1" id="KW-1133">Transmembrane helix</keyword>
<dbReference type="AlphaFoldDB" id="A0AAD1XX71"/>
<keyword evidence="3" id="KW-1185">Reference proteome</keyword>
<gene>
    <name evidence="2" type="ORF">ECRASSUSDP1_LOCUS22105</name>
</gene>
<name>A0AAD1XX71_EUPCR</name>
<evidence type="ECO:0000313" key="2">
    <source>
        <dbReference type="EMBL" id="CAI2380667.1"/>
    </source>
</evidence>